<feature type="domain" description="PRC-barrel" evidence="2">
    <location>
        <begin position="186"/>
        <end position="262"/>
    </location>
</feature>
<keyword evidence="4" id="KW-1185">Reference proteome</keyword>
<keyword evidence="1" id="KW-0732">Signal</keyword>
<dbReference type="AlphaFoldDB" id="A0A0M6XLS4"/>
<dbReference type="InterPro" id="IPR027275">
    <property type="entry name" value="PRC-brl_dom"/>
</dbReference>
<name>A0A0M6XLS4_9RHOB</name>
<dbReference type="PANTHER" id="PTHR36505:SF1">
    <property type="entry name" value="BLR1072 PROTEIN"/>
    <property type="match status" value="1"/>
</dbReference>
<evidence type="ECO:0000259" key="2">
    <source>
        <dbReference type="Pfam" id="PF05239"/>
    </source>
</evidence>
<dbReference type="OrthoDB" id="7876889at2"/>
<dbReference type="Gene3D" id="2.30.30.240">
    <property type="entry name" value="PRC-barrel domain"/>
    <property type="match status" value="2"/>
</dbReference>
<dbReference type="STRING" id="282197.SAMN04488517_104195"/>
<evidence type="ECO:0000256" key="1">
    <source>
        <dbReference type="SAM" id="SignalP"/>
    </source>
</evidence>
<evidence type="ECO:0000313" key="3">
    <source>
        <dbReference type="EMBL" id="CTQ32039.1"/>
    </source>
</evidence>
<reference evidence="3 4" key="1">
    <citation type="submission" date="2015-07" db="EMBL/GenBank/DDBJ databases">
        <authorList>
            <person name="Noorani M."/>
        </authorList>
    </citation>
    <scope>NUCLEOTIDE SEQUENCE [LARGE SCALE GENOMIC DNA]</scope>
    <source>
        <strain evidence="3 4">CECT 5088</strain>
    </source>
</reference>
<dbReference type="Pfam" id="PF05239">
    <property type="entry name" value="PRC"/>
    <property type="match status" value="1"/>
</dbReference>
<dbReference type="SUPFAM" id="SSF50346">
    <property type="entry name" value="PRC-barrel domain"/>
    <property type="match status" value="2"/>
</dbReference>
<dbReference type="EMBL" id="CXPG01000012">
    <property type="protein sequence ID" value="CTQ32039.1"/>
    <property type="molecule type" value="Genomic_DNA"/>
</dbReference>
<dbReference type="PANTHER" id="PTHR36505">
    <property type="entry name" value="BLR1072 PROTEIN"/>
    <property type="match status" value="1"/>
</dbReference>
<sequence>MKTLFASTAIAVCLGLPALAQTVVDSPFVGSIDTQALRASDLMGARLYVTEVEADPFGGLQDDWNDVGEISDIIVGASGGIDAVLADIGGFLGLGERTVAVNMDDLQFVSDGAEADEYFIVLQGTQAQLEAAPEFDDSFERGRLGLERVDAPAATVDGTIVAGTTTAMSAAPMIEREGYALIERDALTADDVTGATVYGVGDDIIGEIGDLIMSDGGQVDRAIVDVGGFLGLGEKHVELPFDSLSVMRGDGDVRVYIDATQEQLEALPEYEG</sequence>
<dbReference type="Proteomes" id="UP000048908">
    <property type="component" value="Unassembled WGS sequence"/>
</dbReference>
<dbReference type="RefSeq" id="WP_055681496.1">
    <property type="nucleotide sequence ID" value="NZ_CXPG01000012.1"/>
</dbReference>
<organism evidence="3 4">
    <name type="scientific">Jannaschia rubra</name>
    <dbReference type="NCBI Taxonomy" id="282197"/>
    <lineage>
        <taxon>Bacteria</taxon>
        <taxon>Pseudomonadati</taxon>
        <taxon>Pseudomonadota</taxon>
        <taxon>Alphaproteobacteria</taxon>
        <taxon>Rhodobacterales</taxon>
        <taxon>Roseobacteraceae</taxon>
        <taxon>Jannaschia</taxon>
    </lineage>
</organism>
<feature type="signal peptide" evidence="1">
    <location>
        <begin position="1"/>
        <end position="20"/>
    </location>
</feature>
<gene>
    <name evidence="3" type="ORF">JAN5088_00799</name>
</gene>
<dbReference type="InterPro" id="IPR011033">
    <property type="entry name" value="PRC_barrel-like_sf"/>
</dbReference>
<protein>
    <submittedName>
        <fullName evidence="3">PRC-barrel domain protein</fullName>
    </submittedName>
</protein>
<proteinExistence type="predicted"/>
<feature type="chain" id="PRO_5005807243" evidence="1">
    <location>
        <begin position="21"/>
        <end position="272"/>
    </location>
</feature>
<accession>A0A0M6XLS4</accession>
<evidence type="ECO:0000313" key="4">
    <source>
        <dbReference type="Proteomes" id="UP000048908"/>
    </source>
</evidence>